<sequence length="217" mass="23239">MFLFKIILKNKIFGALIFASVIAVPALAFAAPATVTANVNVRSGPGVNYGRLAALPAGIRVDAGPCGGGWCQINNRGWVSARFVSFGGYARGPGYPSTPYPYNPYPSDYYPSTSSTTLIIGGGGWGPGYGWNRGWGPGSDPYWGRRMGHGGYPGWRPVPGPRYDPYARSNSGQRAWNPAWGVGPSRRPGWSGSNGHYRIGTGVRPEFGNVRPFHSGR</sequence>
<evidence type="ECO:0000256" key="1">
    <source>
        <dbReference type="SAM" id="SignalP"/>
    </source>
</evidence>
<accession>A0A256FYC3</accession>
<dbReference type="RefSeq" id="WP_094506072.1">
    <property type="nucleotide sequence ID" value="NZ_JBHEEK010000001.1"/>
</dbReference>
<proteinExistence type="predicted"/>
<gene>
    <name evidence="3" type="ORF">CEV31_1263</name>
</gene>
<feature type="signal peptide" evidence="1">
    <location>
        <begin position="1"/>
        <end position="30"/>
    </location>
</feature>
<name>A0A256FYC3_9HYPH</name>
<dbReference type="Gene3D" id="2.30.30.40">
    <property type="entry name" value="SH3 Domains"/>
    <property type="match status" value="1"/>
</dbReference>
<dbReference type="EMBL" id="NNRJ01000015">
    <property type="protein sequence ID" value="OYR19844.1"/>
    <property type="molecule type" value="Genomic_DNA"/>
</dbReference>
<keyword evidence="4" id="KW-1185">Reference proteome</keyword>
<keyword evidence="1" id="KW-0732">Signal</keyword>
<feature type="domain" description="SH3b" evidence="2">
    <location>
        <begin position="38"/>
        <end position="85"/>
    </location>
</feature>
<organism evidence="3 4">
    <name type="scientific">Brucella thiophenivorans</name>
    <dbReference type="NCBI Taxonomy" id="571255"/>
    <lineage>
        <taxon>Bacteria</taxon>
        <taxon>Pseudomonadati</taxon>
        <taxon>Pseudomonadota</taxon>
        <taxon>Alphaproteobacteria</taxon>
        <taxon>Hyphomicrobiales</taxon>
        <taxon>Brucellaceae</taxon>
        <taxon>Brucella/Ochrobactrum group</taxon>
        <taxon>Brucella</taxon>
    </lineage>
</organism>
<reference evidence="3 4" key="1">
    <citation type="submission" date="2017-07" db="EMBL/GenBank/DDBJ databases">
        <title>Phylogenetic study on the rhizospheric bacterium Ochrobactrum sp. A44.</title>
        <authorList>
            <person name="Krzyzanowska D.M."/>
            <person name="Ossowicki A."/>
            <person name="Rajewska M."/>
            <person name="Maciag T."/>
            <person name="Kaczynski Z."/>
            <person name="Czerwicka M."/>
            <person name="Jafra S."/>
        </authorList>
    </citation>
    <scope>NUCLEOTIDE SEQUENCE [LARGE SCALE GENOMIC DNA]</scope>
    <source>
        <strain evidence="3 4">DSM 7216</strain>
    </source>
</reference>
<evidence type="ECO:0000259" key="2">
    <source>
        <dbReference type="Pfam" id="PF08239"/>
    </source>
</evidence>
<evidence type="ECO:0000313" key="3">
    <source>
        <dbReference type="EMBL" id="OYR19844.1"/>
    </source>
</evidence>
<dbReference type="InterPro" id="IPR003646">
    <property type="entry name" value="SH3-like_bac-type"/>
</dbReference>
<dbReference type="Proteomes" id="UP000215590">
    <property type="component" value="Unassembled WGS sequence"/>
</dbReference>
<dbReference type="AlphaFoldDB" id="A0A256FYC3"/>
<comment type="caution">
    <text evidence="3">The sequence shown here is derived from an EMBL/GenBank/DDBJ whole genome shotgun (WGS) entry which is preliminary data.</text>
</comment>
<dbReference type="OrthoDB" id="8457065at2"/>
<feature type="chain" id="PRO_5012513597" evidence="1">
    <location>
        <begin position="31"/>
        <end position="217"/>
    </location>
</feature>
<dbReference type="Pfam" id="PF08239">
    <property type="entry name" value="SH3_3"/>
    <property type="match status" value="1"/>
</dbReference>
<protein>
    <submittedName>
        <fullName evidence="3">Bacterial SH3 domain protein</fullName>
    </submittedName>
</protein>
<evidence type="ECO:0000313" key="4">
    <source>
        <dbReference type="Proteomes" id="UP000215590"/>
    </source>
</evidence>